<evidence type="ECO:0000256" key="3">
    <source>
        <dbReference type="ARBA" id="ARBA00022833"/>
    </source>
</evidence>
<evidence type="ECO:0000259" key="5">
    <source>
        <dbReference type="PROSITE" id="PS51891"/>
    </source>
</evidence>
<dbReference type="SUPFAM" id="SSF51316">
    <property type="entry name" value="Mss4-like"/>
    <property type="match status" value="1"/>
</dbReference>
<feature type="domain" description="CENP-V/GFA" evidence="5">
    <location>
        <begin position="5"/>
        <end position="122"/>
    </location>
</feature>
<dbReference type="EMBL" id="PPCN01000004">
    <property type="protein sequence ID" value="POF31746.1"/>
    <property type="molecule type" value="Genomic_DNA"/>
</dbReference>
<evidence type="ECO:0000256" key="2">
    <source>
        <dbReference type="ARBA" id="ARBA00022723"/>
    </source>
</evidence>
<keyword evidence="7" id="KW-1185">Reference proteome</keyword>
<dbReference type="PANTHER" id="PTHR33337">
    <property type="entry name" value="GFA DOMAIN-CONTAINING PROTEIN"/>
    <property type="match status" value="1"/>
</dbReference>
<keyword evidence="3" id="KW-0862">Zinc</keyword>
<evidence type="ECO:0000256" key="4">
    <source>
        <dbReference type="ARBA" id="ARBA00023239"/>
    </source>
</evidence>
<dbReference type="Pfam" id="PF04828">
    <property type="entry name" value="GFA"/>
    <property type="match status" value="1"/>
</dbReference>
<evidence type="ECO:0000313" key="7">
    <source>
        <dbReference type="Proteomes" id="UP000236959"/>
    </source>
</evidence>
<protein>
    <recommendedName>
        <fullName evidence="5">CENP-V/GFA domain-containing protein</fullName>
    </recommendedName>
</protein>
<reference evidence="6 7" key="1">
    <citation type="submission" date="2018-01" db="EMBL/GenBank/DDBJ databases">
        <title>Genomic Encyclopedia of Archaeal and Bacterial Type Strains, Phase II (KMG-II): from individual species to whole genera.</title>
        <authorList>
            <person name="Goeker M."/>
        </authorList>
    </citation>
    <scope>NUCLEOTIDE SEQUENCE [LARGE SCALE GENOMIC DNA]</scope>
    <source>
        <strain evidence="6 7">DSM 17023</strain>
    </source>
</reference>
<dbReference type="PROSITE" id="PS51891">
    <property type="entry name" value="CENP_V_GFA"/>
    <property type="match status" value="1"/>
</dbReference>
<dbReference type="AlphaFoldDB" id="A0A2S3UVN1"/>
<evidence type="ECO:0000313" key="6">
    <source>
        <dbReference type="EMBL" id="POF31746.1"/>
    </source>
</evidence>
<dbReference type="InterPro" id="IPR006913">
    <property type="entry name" value="CENP-V/GFA"/>
</dbReference>
<dbReference type="Proteomes" id="UP000236959">
    <property type="component" value="Unassembled WGS sequence"/>
</dbReference>
<comment type="similarity">
    <text evidence="1">Belongs to the Gfa family.</text>
</comment>
<accession>A0A2S3UVN1</accession>
<gene>
    <name evidence="6" type="ORF">CLV41_104316</name>
</gene>
<dbReference type="InterPro" id="IPR011057">
    <property type="entry name" value="Mss4-like_sf"/>
</dbReference>
<organism evidence="6 7">
    <name type="scientific">Roseibium marinum</name>
    <dbReference type="NCBI Taxonomy" id="281252"/>
    <lineage>
        <taxon>Bacteria</taxon>
        <taxon>Pseudomonadati</taxon>
        <taxon>Pseudomonadota</taxon>
        <taxon>Alphaproteobacteria</taxon>
        <taxon>Hyphomicrobiales</taxon>
        <taxon>Stappiaceae</taxon>
        <taxon>Roseibium</taxon>
    </lineage>
</organism>
<comment type="caution">
    <text evidence="6">The sequence shown here is derived from an EMBL/GenBank/DDBJ whole genome shotgun (WGS) entry which is preliminary data.</text>
</comment>
<keyword evidence="4" id="KW-0456">Lyase</keyword>
<proteinExistence type="inferred from homology"/>
<dbReference type="PANTHER" id="PTHR33337:SF40">
    <property type="entry name" value="CENP-V_GFA DOMAIN-CONTAINING PROTEIN-RELATED"/>
    <property type="match status" value="1"/>
</dbReference>
<evidence type="ECO:0000256" key="1">
    <source>
        <dbReference type="ARBA" id="ARBA00005495"/>
    </source>
</evidence>
<dbReference type="GO" id="GO:0016846">
    <property type="term" value="F:carbon-sulfur lyase activity"/>
    <property type="evidence" value="ECO:0007669"/>
    <property type="project" value="InterPro"/>
</dbReference>
<dbReference type="RefSeq" id="WP_208987473.1">
    <property type="nucleotide sequence ID" value="NZ_PPCN01000004.1"/>
</dbReference>
<sequence length="139" mass="15252">MTRKLTGGCLCEAVRYVCQAPPKLTVQCYCRDCRKIGGTGHATHTVFAQEAFSLTGALTEYEKTADSGRTINRRFCPVCGSAIYHTRGGMKGLVVVRASSLDDPESVTPERAIYVSRAVSWDPVDPELVCFEEMTPQVK</sequence>
<keyword evidence="2" id="KW-0479">Metal-binding</keyword>
<dbReference type="GO" id="GO:0046872">
    <property type="term" value="F:metal ion binding"/>
    <property type="evidence" value="ECO:0007669"/>
    <property type="project" value="UniProtKB-KW"/>
</dbReference>
<dbReference type="Gene3D" id="3.90.1590.10">
    <property type="entry name" value="glutathione-dependent formaldehyde- activating enzyme (gfa)"/>
    <property type="match status" value="1"/>
</dbReference>
<name>A0A2S3UVN1_9HYPH</name>